<keyword evidence="4" id="KW-1185">Reference proteome</keyword>
<evidence type="ECO:0000313" key="6">
    <source>
        <dbReference type="RefSeq" id="XP_060541030.1"/>
    </source>
</evidence>
<feature type="transmembrane region" description="Helical" evidence="2">
    <location>
        <begin position="64"/>
        <end position="82"/>
    </location>
</feature>
<accession>A0A6P9AYZ0</accession>
<feature type="compositionally biased region" description="Gly residues" evidence="1">
    <location>
        <begin position="1"/>
        <end position="11"/>
    </location>
</feature>
<keyword evidence="2" id="KW-1133">Transmembrane helix</keyword>
<dbReference type="RefSeq" id="XP_060541030.1">
    <property type="nucleotide sequence ID" value="XM_060685047.1"/>
</dbReference>
<dbReference type="OMA" id="AVCQCIM"/>
<dbReference type="InParanoid" id="A0A6P9AYZ0"/>
<dbReference type="Pfam" id="PF15055">
    <property type="entry name" value="DMAC1_Dmo2"/>
    <property type="match status" value="1"/>
</dbReference>
<evidence type="ECO:0000313" key="4">
    <source>
        <dbReference type="Proteomes" id="UP001652622"/>
    </source>
</evidence>
<organism evidence="4 5">
    <name type="scientific">Pantherophis guttatus</name>
    <name type="common">Corn snake</name>
    <name type="synonym">Elaphe guttata</name>
    <dbReference type="NCBI Taxonomy" id="94885"/>
    <lineage>
        <taxon>Eukaryota</taxon>
        <taxon>Metazoa</taxon>
        <taxon>Chordata</taxon>
        <taxon>Craniata</taxon>
        <taxon>Vertebrata</taxon>
        <taxon>Euteleostomi</taxon>
        <taxon>Lepidosauria</taxon>
        <taxon>Squamata</taxon>
        <taxon>Bifurcata</taxon>
        <taxon>Unidentata</taxon>
        <taxon>Episquamata</taxon>
        <taxon>Toxicofera</taxon>
        <taxon>Serpentes</taxon>
        <taxon>Colubroidea</taxon>
        <taxon>Colubridae</taxon>
        <taxon>Colubrinae</taxon>
        <taxon>Pantherophis</taxon>
    </lineage>
</organism>
<dbReference type="InterPro" id="IPR053117">
    <property type="entry name" value="DMAC_Protein"/>
</dbReference>
<evidence type="ECO:0000313" key="5">
    <source>
        <dbReference type="RefSeq" id="XP_034263908.1"/>
    </source>
</evidence>
<feature type="region of interest" description="Disordered" evidence="1">
    <location>
        <begin position="1"/>
        <end position="21"/>
    </location>
</feature>
<dbReference type="PANTHER" id="PTHR36469:SF1">
    <property type="entry name" value="DISTAL MEMBRANE-ARM ASSEMBLY COMPLEX PROTEIN 1"/>
    <property type="match status" value="1"/>
</dbReference>
<evidence type="ECO:0000256" key="2">
    <source>
        <dbReference type="SAM" id="Phobius"/>
    </source>
</evidence>
<name>A0A6P9AYZ0_PANGU</name>
<evidence type="ECO:0000256" key="1">
    <source>
        <dbReference type="SAM" id="MobiDB-lite"/>
    </source>
</evidence>
<dbReference type="RefSeq" id="XP_034263908.1">
    <property type="nucleotide sequence ID" value="XM_034408017.1"/>
</dbReference>
<feature type="compositionally biased region" description="Low complexity" evidence="1">
    <location>
        <begin position="12"/>
        <end position="21"/>
    </location>
</feature>
<dbReference type="PANTHER" id="PTHR36469">
    <property type="entry name" value="DISTAL MEMBRANE-ARM ASSEMBLY COMPLEX PROTEIN 1"/>
    <property type="match status" value="1"/>
</dbReference>
<reference evidence="5" key="1">
    <citation type="submission" date="2025-04" db="UniProtKB">
        <authorList>
            <consortium name="RefSeq"/>
        </authorList>
    </citation>
    <scope>IDENTIFICATION</scope>
    <source>
        <tissue evidence="5 6">Blood</tissue>
    </source>
</reference>
<sequence length="88" mass="9137">MATQPSGGGVVAGSSAAPPKKSSFWSCFSCRMVAGSGLLAAGLWVHLGTRQSLRGSRPGNLYDIFRIVFAIGLYSGAIVVILDPVQPK</sequence>
<dbReference type="Proteomes" id="UP001652622">
    <property type="component" value="Unplaced"/>
</dbReference>
<dbReference type="KEGG" id="pgut:117659976"/>
<feature type="transmembrane region" description="Helical" evidence="2">
    <location>
        <begin position="23"/>
        <end position="44"/>
    </location>
</feature>
<gene>
    <name evidence="5" type="primary">LOC117659976</name>
    <name evidence="6" type="synonym">LOC132709963</name>
</gene>
<dbReference type="InterPro" id="IPR028036">
    <property type="entry name" value="DMAC1-like_dom"/>
</dbReference>
<feature type="domain" description="Distal membrane-arm assembly complex protein 1-like" evidence="3">
    <location>
        <begin position="26"/>
        <end position="72"/>
    </location>
</feature>
<keyword evidence="2" id="KW-0812">Transmembrane</keyword>
<dbReference type="AlphaFoldDB" id="A0A6P9AYZ0"/>
<evidence type="ECO:0000259" key="3">
    <source>
        <dbReference type="Pfam" id="PF15055"/>
    </source>
</evidence>
<proteinExistence type="predicted"/>
<keyword evidence="2" id="KW-0472">Membrane</keyword>
<dbReference type="GeneID" id="117659976"/>
<protein>
    <submittedName>
        <fullName evidence="5 6">Distal membrane-arm assembly complex protein 1-like</fullName>
    </submittedName>
</protein>